<keyword evidence="1" id="KW-1133">Transmembrane helix</keyword>
<dbReference type="PANTHER" id="PTHR38454:SF1">
    <property type="entry name" value="INTEGRAL MEMBRANE PROTEIN"/>
    <property type="match status" value="1"/>
</dbReference>
<feature type="transmembrane region" description="Helical" evidence="1">
    <location>
        <begin position="409"/>
        <end position="428"/>
    </location>
</feature>
<feature type="transmembrane region" description="Helical" evidence="1">
    <location>
        <begin position="291"/>
        <end position="309"/>
    </location>
</feature>
<keyword evidence="3" id="KW-1185">Reference proteome</keyword>
<dbReference type="InParanoid" id="A0A0D2JJB4"/>
<comment type="caution">
    <text evidence="2">The sequence shown here is derived from an EMBL/GenBank/DDBJ whole genome shotgun (WGS) entry which is preliminary data.</text>
</comment>
<evidence type="ECO:0000313" key="2">
    <source>
        <dbReference type="EMBL" id="KIX15766.1"/>
    </source>
</evidence>
<feature type="transmembrane region" description="Helical" evidence="1">
    <location>
        <begin position="850"/>
        <end position="869"/>
    </location>
</feature>
<feature type="transmembrane region" description="Helical" evidence="1">
    <location>
        <begin position="343"/>
        <end position="361"/>
    </location>
</feature>
<dbReference type="InterPro" id="IPR018580">
    <property type="entry name" value="Uncharacterised_YfhO"/>
</dbReference>
<evidence type="ECO:0008006" key="4">
    <source>
        <dbReference type="Google" id="ProtNLM"/>
    </source>
</evidence>
<reference evidence="2 3" key="1">
    <citation type="submission" date="2013-11" db="EMBL/GenBank/DDBJ databases">
        <title>Metagenomic analysis of a methanogenic consortium involved in long chain n-alkane degradation.</title>
        <authorList>
            <person name="Davidova I.A."/>
            <person name="Callaghan A.V."/>
            <person name="Wawrik B."/>
            <person name="Pruitt S."/>
            <person name="Marks C."/>
            <person name="Duncan K.E."/>
            <person name="Suflita J.M."/>
        </authorList>
    </citation>
    <scope>NUCLEOTIDE SEQUENCE [LARGE SCALE GENOMIC DNA]</scope>
    <source>
        <strain evidence="2 3">SPR</strain>
    </source>
</reference>
<dbReference type="Proteomes" id="UP000032233">
    <property type="component" value="Unassembled WGS sequence"/>
</dbReference>
<feature type="transmembrane region" description="Helical" evidence="1">
    <location>
        <begin position="486"/>
        <end position="502"/>
    </location>
</feature>
<name>A0A0D2JJB4_9BACT</name>
<evidence type="ECO:0000256" key="1">
    <source>
        <dbReference type="SAM" id="Phobius"/>
    </source>
</evidence>
<keyword evidence="1" id="KW-0812">Transmembrane</keyword>
<feature type="transmembrane region" description="Helical" evidence="1">
    <location>
        <begin position="435"/>
        <end position="454"/>
    </location>
</feature>
<evidence type="ECO:0000313" key="3">
    <source>
        <dbReference type="Proteomes" id="UP000032233"/>
    </source>
</evidence>
<feature type="transmembrane region" description="Helical" evidence="1">
    <location>
        <begin position="20"/>
        <end position="38"/>
    </location>
</feature>
<sequence length="887" mass="100172">MVLSVLITVFVHDYLNQPYYLASLAVTITIPLYSYLSLKLWALKERVQSYDLISFLRRSILDYLIPIGVIGVFWALFYHELLFPWGCPEKKLASDYSLQFYPWLIHGLKSLSNWEIPWWTTLTGCGEPFLAKLENGVLFPGHILVGLISGTPKVPFYLAQAYQVFSLFLSGIGVFLLAKNFKLDSISSCLVGMMWSLSWDLKYNIVYSSFTDVILVFPFFILASYKYITGQSSWAGTWAILLLACSFLGGNPQWTQMHLIFLGVMFLFWYLPEISKYQGLQNKSKPAQRLVILVFVAVLISAIQLIPSWELAGQSHRGVKDFSVAAASSFSVKYLFNRILNDTPFSFAPLIFLLAFLAPFLKRDRLVYGLCFAVLLFGSLSLGDNFSIYKVFYDYVPGYGLFRFPGRCLHLALLSLYLLSGVSLHCLWNKTTRSPYDFVGLGFGLTILLIFHNIQPLDVYALRIAFYLVALILILFSTFHINLKRTLLVVFLAAGLFLPSYFPHSSNRWITYRGDIYPLTDQIKFLKQKLEPGQRISSPGILAGYPPGVTKHMTKNKEVFLGNLIHGLNIWGTGGNLHLASLDLLALKTRNPRVYDLMNIRFIPKARKIKKVDKDGKYLPHFFGQGSFWQIDLQGLAPLDGAVSIGFSNRRPGSEVSVARAGMRSIHFLNSNNLLLNNLPKGRCLEIECLTGGFSIESIKINEFEIINKGTRWSIAYDRILENRYSFPKCFLAGNYKVIAGTEETLKALEGLEPSCTAILDKTPSFAGKPKITSSEYVKLKKYSPHEVAVEVSALTDSILIITDSYYKGWKASVDGEPAELLKADFHFRGVGLSKGWHEVKLTYSPWWKIWLPIFSFLGLFLSILVGCTERPRTVFDGKGTVSSQGR</sequence>
<keyword evidence="1" id="KW-0472">Membrane</keyword>
<proteinExistence type="predicted"/>
<dbReference type="PANTHER" id="PTHR38454">
    <property type="entry name" value="INTEGRAL MEMBRANE PROTEIN-RELATED"/>
    <property type="match status" value="1"/>
</dbReference>
<dbReference type="Pfam" id="PF09586">
    <property type="entry name" value="YfhO"/>
    <property type="match status" value="1"/>
</dbReference>
<gene>
    <name evidence="2" type="ORF">X474_03170</name>
</gene>
<dbReference type="EMBL" id="AZAC01000002">
    <property type="protein sequence ID" value="KIX15766.1"/>
    <property type="molecule type" value="Genomic_DNA"/>
</dbReference>
<dbReference type="AlphaFoldDB" id="A0A0D2JJB4"/>
<feature type="transmembrane region" description="Helical" evidence="1">
    <location>
        <begin position="366"/>
        <end position="389"/>
    </location>
</feature>
<protein>
    <recommendedName>
        <fullName evidence="4">Bacterial membrane protein YfhO</fullName>
    </recommendedName>
</protein>
<feature type="transmembrane region" description="Helical" evidence="1">
    <location>
        <begin position="255"/>
        <end position="271"/>
    </location>
</feature>
<feature type="transmembrane region" description="Helical" evidence="1">
    <location>
        <begin position="59"/>
        <end position="78"/>
    </location>
</feature>
<feature type="transmembrane region" description="Helical" evidence="1">
    <location>
        <begin position="460"/>
        <end position="479"/>
    </location>
</feature>
<organism evidence="2 3">
    <name type="scientific">Dethiosulfatarculus sandiegensis</name>
    <dbReference type="NCBI Taxonomy" id="1429043"/>
    <lineage>
        <taxon>Bacteria</taxon>
        <taxon>Pseudomonadati</taxon>
        <taxon>Thermodesulfobacteriota</taxon>
        <taxon>Desulfarculia</taxon>
        <taxon>Desulfarculales</taxon>
        <taxon>Desulfarculaceae</taxon>
        <taxon>Dethiosulfatarculus</taxon>
    </lineage>
</organism>
<dbReference type="STRING" id="1429043.X474_03170"/>
<feature type="transmembrane region" description="Helical" evidence="1">
    <location>
        <begin position="156"/>
        <end position="176"/>
    </location>
</feature>
<feature type="transmembrane region" description="Helical" evidence="1">
    <location>
        <begin position="205"/>
        <end position="225"/>
    </location>
</feature>
<accession>A0A0D2JJB4</accession>